<organism evidence="1">
    <name type="scientific">Salmonella enterica</name>
    <name type="common">Salmonella choleraesuis</name>
    <dbReference type="NCBI Taxonomy" id="28901"/>
    <lineage>
        <taxon>Bacteria</taxon>
        <taxon>Pseudomonadati</taxon>
        <taxon>Pseudomonadota</taxon>
        <taxon>Gammaproteobacteria</taxon>
        <taxon>Enterobacterales</taxon>
        <taxon>Enterobacteriaceae</taxon>
        <taxon>Salmonella</taxon>
    </lineage>
</organism>
<reference evidence="1" key="1">
    <citation type="submission" date="2019-08" db="EMBL/GenBank/DDBJ databases">
        <authorList>
            <consortium name="PulseNet: The National Subtyping Network for Foodborne Disease Surveillance"/>
            <person name="Tarr C.L."/>
            <person name="Trees E."/>
            <person name="Katz L.S."/>
            <person name="Carleton-Romer H.A."/>
            <person name="Stroika S."/>
            <person name="Kucerova Z."/>
            <person name="Roache K.F."/>
            <person name="Sabol A.L."/>
            <person name="Besser J."/>
            <person name="Gerner-Smidt P."/>
        </authorList>
    </citation>
    <scope>NUCLEOTIDE SEQUENCE</scope>
    <source>
        <strain evidence="1">PNUSAS094923</strain>
    </source>
</reference>
<dbReference type="EMBL" id="AAKBAD010000007">
    <property type="protein sequence ID" value="ECQ4762159.1"/>
    <property type="molecule type" value="Genomic_DNA"/>
</dbReference>
<comment type="caution">
    <text evidence="1">The sequence shown here is derived from an EMBL/GenBank/DDBJ whole genome shotgun (WGS) entry which is preliminary data.</text>
</comment>
<dbReference type="Pfam" id="PF19759">
    <property type="entry name" value="DUF6246"/>
    <property type="match status" value="1"/>
</dbReference>
<proteinExistence type="predicted"/>
<gene>
    <name evidence="1" type="ORF">F0B93_18525</name>
</gene>
<dbReference type="AlphaFoldDB" id="A0A5Y8M1P4"/>
<protein>
    <recommendedName>
        <fullName evidence="2">Gp17</fullName>
    </recommendedName>
</protein>
<evidence type="ECO:0008006" key="2">
    <source>
        <dbReference type="Google" id="ProtNLM"/>
    </source>
</evidence>
<sequence length="217" mass="23838">MQAITDIGQAVIRAGGREIFLNPSFLAISRLGSPEEIVEIFVTVHAGHYPQHRISDKAVMKGVLAHCFAEMAVAAAAVVQACAGEKLKDVIGSFAVTSKGKLSYRPGAIPFSDVLELARHLIRHGVMGDQPPEEFAEKKGEYSSRFDARSFVYTAVAHLGMSEADAWNMTMTSFRAAMNAKYPPKEKAKIPTQKKYDEAMDWAEKMLARDAQRNGLH</sequence>
<accession>A0A5Y8M1P4</accession>
<dbReference type="InterPro" id="IPR046213">
    <property type="entry name" value="DUF6246"/>
</dbReference>
<name>A0A5Y8M1P4_SALER</name>
<evidence type="ECO:0000313" key="1">
    <source>
        <dbReference type="EMBL" id="ECQ4762159.1"/>
    </source>
</evidence>